<dbReference type="EMBL" id="MFKF01000049">
    <property type="protein sequence ID" value="OGG56070.1"/>
    <property type="molecule type" value="Genomic_DNA"/>
</dbReference>
<dbReference type="Pfam" id="PF09969">
    <property type="entry name" value="DUF2203"/>
    <property type="match status" value="1"/>
</dbReference>
<proteinExistence type="predicted"/>
<evidence type="ECO:0008006" key="3">
    <source>
        <dbReference type="Google" id="ProtNLM"/>
    </source>
</evidence>
<comment type="caution">
    <text evidence="1">The sequence shown here is derived from an EMBL/GenBank/DDBJ whole genome shotgun (WGS) entry which is preliminary data.</text>
</comment>
<reference evidence="1 2" key="1">
    <citation type="journal article" date="2016" name="Nat. Commun.">
        <title>Thousands of microbial genomes shed light on interconnected biogeochemical processes in an aquifer system.</title>
        <authorList>
            <person name="Anantharaman K."/>
            <person name="Brown C.T."/>
            <person name="Hug L.A."/>
            <person name="Sharon I."/>
            <person name="Castelle C.J."/>
            <person name="Probst A.J."/>
            <person name="Thomas B.C."/>
            <person name="Singh A."/>
            <person name="Wilkins M.J."/>
            <person name="Karaoz U."/>
            <person name="Brodie E.L."/>
            <person name="Williams K.H."/>
            <person name="Hubbard S.S."/>
            <person name="Banfield J.F."/>
        </authorList>
    </citation>
    <scope>NUCLEOTIDE SEQUENCE [LARGE SCALE GENOMIC DNA]</scope>
    <source>
        <strain evidence="2">RIFCSPLOWO2_12_FULL_64_10</strain>
    </source>
</reference>
<protein>
    <recommendedName>
        <fullName evidence="3">DUF2203 domain-containing protein</fullName>
    </recommendedName>
</protein>
<dbReference type="PIRSF" id="PIRSF016498">
    <property type="entry name" value="UCP016498"/>
    <property type="match status" value="1"/>
</dbReference>
<evidence type="ECO:0000313" key="2">
    <source>
        <dbReference type="Proteomes" id="UP000178606"/>
    </source>
</evidence>
<sequence>MKPRIFTVAQANRQIPRVQKAISRLEEWQPRLLEGRERLKEMAVLQADEEGPVDHREGIRLSHEVEMAEHEILSALREIEEIGCVLKQGGLVDFFTVKDGILYELCWHSGEEEIRFYHEVNSGFDYRKPLTSEDIATMGVGFAKGSGVTSRGPALSGAEGSRV</sequence>
<gene>
    <name evidence="1" type="ORF">A3F84_07730</name>
</gene>
<dbReference type="InterPro" id="IPR018699">
    <property type="entry name" value="DUF2203"/>
</dbReference>
<dbReference type="Proteomes" id="UP000178606">
    <property type="component" value="Unassembled WGS sequence"/>
</dbReference>
<evidence type="ECO:0000313" key="1">
    <source>
        <dbReference type="EMBL" id="OGG56070.1"/>
    </source>
</evidence>
<organism evidence="1 2">
    <name type="scientific">Handelsmanbacteria sp. (strain RIFCSPLOWO2_12_FULL_64_10)</name>
    <dbReference type="NCBI Taxonomy" id="1817868"/>
    <lineage>
        <taxon>Bacteria</taxon>
        <taxon>Candidatus Handelsmaniibacteriota</taxon>
    </lineage>
</organism>
<name>A0A1F6D416_HANXR</name>
<accession>A0A1F6D416</accession>
<dbReference type="AlphaFoldDB" id="A0A1F6D416"/>